<proteinExistence type="predicted"/>
<protein>
    <submittedName>
        <fullName evidence="1">Uncharacterized protein</fullName>
    </submittedName>
</protein>
<dbReference type="EMBL" id="JAAAUY010000670">
    <property type="protein sequence ID" value="KAF9327377.1"/>
    <property type="molecule type" value="Genomic_DNA"/>
</dbReference>
<comment type="caution">
    <text evidence="1">The sequence shown here is derived from an EMBL/GenBank/DDBJ whole genome shotgun (WGS) entry which is preliminary data.</text>
</comment>
<reference evidence="1" key="1">
    <citation type="journal article" date="2020" name="Fungal Divers.">
        <title>Resolving the Mortierellaceae phylogeny through synthesis of multi-gene phylogenetics and phylogenomics.</title>
        <authorList>
            <person name="Vandepol N."/>
            <person name="Liber J."/>
            <person name="Desiro A."/>
            <person name="Na H."/>
            <person name="Kennedy M."/>
            <person name="Barry K."/>
            <person name="Grigoriev I.V."/>
            <person name="Miller A.N."/>
            <person name="O'Donnell K."/>
            <person name="Stajich J.E."/>
            <person name="Bonito G."/>
        </authorList>
    </citation>
    <scope>NUCLEOTIDE SEQUENCE</scope>
    <source>
        <strain evidence="1">NVP1</strain>
    </source>
</reference>
<dbReference type="AlphaFoldDB" id="A0A9P5VJG4"/>
<evidence type="ECO:0000313" key="1">
    <source>
        <dbReference type="EMBL" id="KAF9327377.1"/>
    </source>
</evidence>
<keyword evidence="2" id="KW-1185">Reference proteome</keyword>
<dbReference type="Proteomes" id="UP000696485">
    <property type="component" value="Unassembled WGS sequence"/>
</dbReference>
<name>A0A9P5VJG4_9FUNG</name>
<sequence length="53" mass="6089">MTALPDGYQYADDGSHAFFAQPIERSLNDKREYRLVVLNNQLQVLLIHDPEAD</sequence>
<feature type="non-terminal residue" evidence="1">
    <location>
        <position position="53"/>
    </location>
</feature>
<gene>
    <name evidence="1" type="ORF">BG006_009298</name>
</gene>
<dbReference type="Gene3D" id="3.30.830.10">
    <property type="entry name" value="Metalloenzyme, LuxS/M16 peptidase-like"/>
    <property type="match status" value="1"/>
</dbReference>
<accession>A0A9P5VJG4</accession>
<organism evidence="1 2">
    <name type="scientific">Podila minutissima</name>
    <dbReference type="NCBI Taxonomy" id="64525"/>
    <lineage>
        <taxon>Eukaryota</taxon>
        <taxon>Fungi</taxon>
        <taxon>Fungi incertae sedis</taxon>
        <taxon>Mucoromycota</taxon>
        <taxon>Mortierellomycotina</taxon>
        <taxon>Mortierellomycetes</taxon>
        <taxon>Mortierellales</taxon>
        <taxon>Mortierellaceae</taxon>
        <taxon>Podila</taxon>
    </lineage>
</organism>
<evidence type="ECO:0000313" key="2">
    <source>
        <dbReference type="Proteomes" id="UP000696485"/>
    </source>
</evidence>